<dbReference type="EMBL" id="JACASF010000001">
    <property type="protein sequence ID" value="KAF6500836.1"/>
    <property type="molecule type" value="Genomic_DNA"/>
</dbReference>
<name>A0A7J8JVF1_MOLMO</name>
<dbReference type="AlphaFoldDB" id="A0A7J8JVF1"/>
<protein>
    <submittedName>
        <fullName evidence="1">Uncharacterized protein</fullName>
    </submittedName>
</protein>
<gene>
    <name evidence="1" type="ORF">HJG59_007875</name>
</gene>
<evidence type="ECO:0000313" key="1">
    <source>
        <dbReference type="EMBL" id="KAF6500836.1"/>
    </source>
</evidence>
<evidence type="ECO:0000313" key="2">
    <source>
        <dbReference type="Proteomes" id="UP000550707"/>
    </source>
</evidence>
<sequence>MAQWLSIEPCSKRSLVQFPVRTHAQVVDPIPSGGYAGGGQSIFSLIDVSISLSFSLPLSLKSIKEKKSFKQQRNKEIKNYYVSLETMQARRECSDIYNSFLIYSIKRKRCPGRFGSAVRASACGPERLGFGSR</sequence>
<reference evidence="1 2" key="1">
    <citation type="journal article" date="2020" name="Nature">
        <title>Six reference-quality genomes reveal evolution of bat adaptations.</title>
        <authorList>
            <person name="Jebb D."/>
            <person name="Huang Z."/>
            <person name="Pippel M."/>
            <person name="Hughes G.M."/>
            <person name="Lavrichenko K."/>
            <person name="Devanna P."/>
            <person name="Winkler S."/>
            <person name="Jermiin L.S."/>
            <person name="Skirmuntt E.C."/>
            <person name="Katzourakis A."/>
            <person name="Burkitt-Gray L."/>
            <person name="Ray D.A."/>
            <person name="Sullivan K.A.M."/>
            <person name="Roscito J.G."/>
            <person name="Kirilenko B.M."/>
            <person name="Davalos L.M."/>
            <person name="Corthals A.P."/>
            <person name="Power M.L."/>
            <person name="Jones G."/>
            <person name="Ransome R.D."/>
            <person name="Dechmann D.K.N."/>
            <person name="Locatelli A.G."/>
            <person name="Puechmaille S.J."/>
            <person name="Fedrigo O."/>
            <person name="Jarvis E.D."/>
            <person name="Hiller M."/>
            <person name="Vernes S.C."/>
            <person name="Myers E.W."/>
            <person name="Teeling E.C."/>
        </authorList>
    </citation>
    <scope>NUCLEOTIDE SEQUENCE [LARGE SCALE GENOMIC DNA]</scope>
    <source>
        <strain evidence="1">MMolMol1</strain>
        <tissue evidence="1">Muscle</tissue>
    </source>
</reference>
<accession>A0A7J8JVF1</accession>
<comment type="caution">
    <text evidence="1">The sequence shown here is derived from an EMBL/GenBank/DDBJ whole genome shotgun (WGS) entry which is preliminary data.</text>
</comment>
<organism evidence="1 2">
    <name type="scientific">Molossus molossus</name>
    <name type="common">Pallas' mastiff bat</name>
    <name type="synonym">Vespertilio molossus</name>
    <dbReference type="NCBI Taxonomy" id="27622"/>
    <lineage>
        <taxon>Eukaryota</taxon>
        <taxon>Metazoa</taxon>
        <taxon>Chordata</taxon>
        <taxon>Craniata</taxon>
        <taxon>Vertebrata</taxon>
        <taxon>Euteleostomi</taxon>
        <taxon>Mammalia</taxon>
        <taxon>Eutheria</taxon>
        <taxon>Laurasiatheria</taxon>
        <taxon>Chiroptera</taxon>
        <taxon>Yangochiroptera</taxon>
        <taxon>Molossidae</taxon>
        <taxon>Molossus</taxon>
    </lineage>
</organism>
<dbReference type="InParanoid" id="A0A7J8JVF1"/>
<dbReference type="Proteomes" id="UP000550707">
    <property type="component" value="Unassembled WGS sequence"/>
</dbReference>
<proteinExistence type="predicted"/>
<keyword evidence="2" id="KW-1185">Reference proteome</keyword>